<protein>
    <submittedName>
        <fullName evidence="2">Uncharacterized protein</fullName>
    </submittedName>
</protein>
<name>A0ABP9WG49_9MICO</name>
<keyword evidence="3" id="KW-1185">Reference proteome</keyword>
<accession>A0ABP9WG49</accession>
<proteinExistence type="predicted"/>
<evidence type="ECO:0000313" key="2">
    <source>
        <dbReference type="EMBL" id="GAA5518096.1"/>
    </source>
</evidence>
<comment type="caution">
    <text evidence="2">The sequence shown here is derived from an EMBL/GenBank/DDBJ whole genome shotgun (WGS) entry which is preliminary data.</text>
</comment>
<feature type="region of interest" description="Disordered" evidence="1">
    <location>
        <begin position="1"/>
        <end position="50"/>
    </location>
</feature>
<evidence type="ECO:0000256" key="1">
    <source>
        <dbReference type="SAM" id="MobiDB-lite"/>
    </source>
</evidence>
<organism evidence="2 3">
    <name type="scientific">Demequina sediminis</name>
    <dbReference type="NCBI Taxonomy" id="1930058"/>
    <lineage>
        <taxon>Bacteria</taxon>
        <taxon>Bacillati</taxon>
        <taxon>Actinomycetota</taxon>
        <taxon>Actinomycetes</taxon>
        <taxon>Micrococcales</taxon>
        <taxon>Demequinaceae</taxon>
        <taxon>Demequina</taxon>
    </lineage>
</organism>
<dbReference type="EMBL" id="BAABRR010000002">
    <property type="protein sequence ID" value="GAA5518096.1"/>
    <property type="molecule type" value="Genomic_DNA"/>
</dbReference>
<evidence type="ECO:0000313" key="3">
    <source>
        <dbReference type="Proteomes" id="UP001426770"/>
    </source>
</evidence>
<gene>
    <name evidence="2" type="ORF">Lsed01_00513</name>
</gene>
<sequence length="106" mass="11037">MRLGGALGCGDEEHEGGGSVLGPPVDAVGAAEREGGLRDGRAARVGDRDAAGQARRHRLLALADVGEEAVEIGAATRRDQGLGERPRRGVPILRGEVEHDLLLVDE</sequence>
<dbReference type="Proteomes" id="UP001426770">
    <property type="component" value="Unassembled WGS sequence"/>
</dbReference>
<reference evidence="2 3" key="1">
    <citation type="submission" date="2024-02" db="EMBL/GenBank/DDBJ databases">
        <title>Lysinimicrobium sediminis NBRC 112286.</title>
        <authorList>
            <person name="Ichikawa N."/>
            <person name="Katano-Makiyama Y."/>
            <person name="Hidaka K."/>
        </authorList>
    </citation>
    <scope>NUCLEOTIDE SEQUENCE [LARGE SCALE GENOMIC DNA]</scope>
    <source>
        <strain evidence="2 3">NBRC 112286</strain>
    </source>
</reference>
<feature type="compositionally biased region" description="Basic and acidic residues" evidence="1">
    <location>
        <begin position="31"/>
        <end position="50"/>
    </location>
</feature>